<dbReference type="GeneID" id="110240488"/>
<dbReference type="OrthoDB" id="5978829at2759"/>
<proteinExistence type="predicted"/>
<sequence length="113" mass="11970">MAAASARCVRSLLKSSCTLGRAASSTNTLIKGRQISSLVLRSSTAAFKDSGLLQKIARDAMAKNLARRHTRLSTAVSQHLLVATVDLSVEGGEGSGDELSIEIISDEDDQLRI</sequence>
<dbReference type="RefSeq" id="XP_020901964.1">
    <property type="nucleotide sequence ID" value="XM_021046305.1"/>
</dbReference>
<evidence type="ECO:0000313" key="1">
    <source>
        <dbReference type="EnsemblMetazoa" id="XP_020901964.1"/>
    </source>
</evidence>
<dbReference type="AlphaFoldDB" id="A0A913XBG7"/>
<dbReference type="EnsemblMetazoa" id="XM_021046305.1">
    <property type="protein sequence ID" value="XP_020901964.1"/>
    <property type="gene ID" value="LOC110240488"/>
</dbReference>
<evidence type="ECO:0000313" key="2">
    <source>
        <dbReference type="Proteomes" id="UP000887567"/>
    </source>
</evidence>
<dbReference type="Proteomes" id="UP000887567">
    <property type="component" value="Unplaced"/>
</dbReference>
<reference evidence="1" key="1">
    <citation type="submission" date="2022-11" db="UniProtKB">
        <authorList>
            <consortium name="EnsemblMetazoa"/>
        </authorList>
    </citation>
    <scope>IDENTIFICATION</scope>
</reference>
<protein>
    <submittedName>
        <fullName evidence="1">Uncharacterized protein</fullName>
    </submittedName>
</protein>
<organism evidence="1 2">
    <name type="scientific">Exaiptasia diaphana</name>
    <name type="common">Tropical sea anemone</name>
    <name type="synonym">Aiptasia pulchella</name>
    <dbReference type="NCBI Taxonomy" id="2652724"/>
    <lineage>
        <taxon>Eukaryota</taxon>
        <taxon>Metazoa</taxon>
        <taxon>Cnidaria</taxon>
        <taxon>Anthozoa</taxon>
        <taxon>Hexacorallia</taxon>
        <taxon>Actiniaria</taxon>
        <taxon>Aiptasiidae</taxon>
        <taxon>Exaiptasia</taxon>
    </lineage>
</organism>
<accession>A0A913XBG7</accession>
<keyword evidence="2" id="KW-1185">Reference proteome</keyword>
<name>A0A913XBG7_EXADI</name>